<dbReference type="RefSeq" id="WP_069319736.1">
    <property type="nucleotide sequence ID" value="NZ_MDDS01000013.1"/>
</dbReference>
<dbReference type="OrthoDB" id="9794070at2"/>
<name>A0A1E3LY34_9SPHN</name>
<sequence>MVTNVVPSWAERRNEMRAPVAIHAQVRGVKFSSGKRVEVTDLSCAGCNLKSMGFAEGDPLWIHFSGLAPIRGTVRWSDERGAGVHFSQRLSRYVVDHISRGR</sequence>
<proteinExistence type="predicted"/>
<evidence type="ECO:0000259" key="1">
    <source>
        <dbReference type="Pfam" id="PF07238"/>
    </source>
</evidence>
<dbReference type="Pfam" id="PF07238">
    <property type="entry name" value="PilZ"/>
    <property type="match status" value="1"/>
</dbReference>
<organism evidence="2 3">
    <name type="scientific">Sphingomonas turrisvirgatae</name>
    <dbReference type="NCBI Taxonomy" id="1888892"/>
    <lineage>
        <taxon>Bacteria</taxon>
        <taxon>Pseudomonadati</taxon>
        <taxon>Pseudomonadota</taxon>
        <taxon>Alphaproteobacteria</taxon>
        <taxon>Sphingomonadales</taxon>
        <taxon>Sphingomonadaceae</taxon>
        <taxon>Sphingomonas</taxon>
    </lineage>
</organism>
<dbReference type="GO" id="GO:0035438">
    <property type="term" value="F:cyclic-di-GMP binding"/>
    <property type="evidence" value="ECO:0007669"/>
    <property type="project" value="InterPro"/>
</dbReference>
<keyword evidence="3" id="KW-1185">Reference proteome</keyword>
<gene>
    <name evidence="2" type="ORF">BFL28_01030</name>
</gene>
<accession>A0A1E3LY34</accession>
<protein>
    <recommendedName>
        <fullName evidence="1">PilZ domain-containing protein</fullName>
    </recommendedName>
</protein>
<evidence type="ECO:0000313" key="3">
    <source>
        <dbReference type="Proteomes" id="UP000094487"/>
    </source>
</evidence>
<dbReference type="AlphaFoldDB" id="A0A1E3LY34"/>
<evidence type="ECO:0000313" key="2">
    <source>
        <dbReference type="EMBL" id="ODP38648.1"/>
    </source>
</evidence>
<reference evidence="2 3" key="1">
    <citation type="submission" date="2016-08" db="EMBL/GenBank/DDBJ databases">
        <title>Draft genome of the agarase producing Sphingomonas sp. MCT13.</title>
        <authorList>
            <person name="D'Andrea M.M."/>
            <person name="Rossolini G.M."/>
            <person name="Thaller M.C."/>
        </authorList>
    </citation>
    <scope>NUCLEOTIDE SEQUENCE [LARGE SCALE GENOMIC DNA]</scope>
    <source>
        <strain evidence="2 3">MCT13</strain>
    </source>
</reference>
<dbReference type="EMBL" id="MDDS01000013">
    <property type="protein sequence ID" value="ODP38648.1"/>
    <property type="molecule type" value="Genomic_DNA"/>
</dbReference>
<comment type="caution">
    <text evidence="2">The sequence shown here is derived from an EMBL/GenBank/DDBJ whole genome shotgun (WGS) entry which is preliminary data.</text>
</comment>
<dbReference type="SUPFAM" id="SSF141371">
    <property type="entry name" value="PilZ domain-like"/>
    <property type="match status" value="1"/>
</dbReference>
<feature type="domain" description="PilZ" evidence="1">
    <location>
        <begin position="11"/>
        <end position="95"/>
    </location>
</feature>
<dbReference type="STRING" id="1888892.BFL28_01030"/>
<dbReference type="InterPro" id="IPR009875">
    <property type="entry name" value="PilZ_domain"/>
</dbReference>
<dbReference type="Proteomes" id="UP000094487">
    <property type="component" value="Unassembled WGS sequence"/>
</dbReference>